<evidence type="ECO:0000313" key="3">
    <source>
        <dbReference type="Proteomes" id="UP001356704"/>
    </source>
</evidence>
<dbReference type="Proteomes" id="UP001356704">
    <property type="component" value="Unassembled WGS sequence"/>
</dbReference>
<evidence type="ECO:0000256" key="1">
    <source>
        <dbReference type="SAM" id="Phobius"/>
    </source>
</evidence>
<comment type="caution">
    <text evidence="2">The sequence shown here is derived from an EMBL/GenBank/DDBJ whole genome shotgun (WGS) entry which is preliminary data.</text>
</comment>
<keyword evidence="1" id="KW-1133">Transmembrane helix</keyword>
<sequence length="174" mass="20226">MMTKETIFRIIITLTIVLITQLKAIEYYGELSSFLIIILLIFDLFEKNHFNDSKPELIYYLSWGTIGLSTFLIRKSYIGPYSPIFLILIIKLVTLLLYYLKYKSLCVTRTILSKLCLAALALYFIELLANSTHGLGSTTLFWTKLSSAELFLILLTKKDRIKYKWSILDSSWKK</sequence>
<feature type="transmembrane region" description="Helical" evidence="1">
    <location>
        <begin position="7"/>
        <end position="22"/>
    </location>
</feature>
<name>A0ABU7W7K9_9FLAO</name>
<protein>
    <submittedName>
        <fullName evidence="2">Uncharacterized protein</fullName>
    </submittedName>
</protein>
<reference evidence="2 3" key="1">
    <citation type="submission" date="2024-02" db="EMBL/GenBank/DDBJ databases">
        <title>Winogradskyella poriferorum JCM 12885.</title>
        <authorList>
            <person name="Zhang D.-F."/>
            <person name="Fu Z.-Y."/>
        </authorList>
    </citation>
    <scope>NUCLEOTIDE SEQUENCE [LARGE SCALE GENOMIC DNA]</scope>
    <source>
        <strain evidence="2 3">JCM 12885</strain>
    </source>
</reference>
<feature type="transmembrane region" description="Helical" evidence="1">
    <location>
        <begin position="28"/>
        <end position="45"/>
    </location>
</feature>
<keyword evidence="3" id="KW-1185">Reference proteome</keyword>
<keyword evidence="1" id="KW-0472">Membrane</keyword>
<accession>A0ABU7W7K9</accession>
<evidence type="ECO:0000313" key="2">
    <source>
        <dbReference type="EMBL" id="MEF3079510.1"/>
    </source>
</evidence>
<proteinExistence type="predicted"/>
<feature type="transmembrane region" description="Helical" evidence="1">
    <location>
        <begin position="135"/>
        <end position="155"/>
    </location>
</feature>
<organism evidence="2 3">
    <name type="scientific">Winogradskyella poriferorum</name>
    <dbReference type="NCBI Taxonomy" id="307627"/>
    <lineage>
        <taxon>Bacteria</taxon>
        <taxon>Pseudomonadati</taxon>
        <taxon>Bacteroidota</taxon>
        <taxon>Flavobacteriia</taxon>
        <taxon>Flavobacteriales</taxon>
        <taxon>Flavobacteriaceae</taxon>
        <taxon>Winogradskyella</taxon>
    </lineage>
</organism>
<feature type="transmembrane region" description="Helical" evidence="1">
    <location>
        <begin position="111"/>
        <end position="129"/>
    </location>
</feature>
<feature type="transmembrane region" description="Helical" evidence="1">
    <location>
        <begin position="80"/>
        <end position="99"/>
    </location>
</feature>
<gene>
    <name evidence="2" type="ORF">V1468_10875</name>
</gene>
<feature type="transmembrane region" description="Helical" evidence="1">
    <location>
        <begin position="57"/>
        <end position="74"/>
    </location>
</feature>
<keyword evidence="1" id="KW-0812">Transmembrane</keyword>
<dbReference type="EMBL" id="JAZHOU010000003">
    <property type="protein sequence ID" value="MEF3079510.1"/>
    <property type="molecule type" value="Genomic_DNA"/>
</dbReference>